<dbReference type="CDD" id="cd00209">
    <property type="entry name" value="DHFR"/>
    <property type="match status" value="1"/>
</dbReference>
<evidence type="ECO:0000256" key="4">
    <source>
        <dbReference type="ARBA" id="ARBA00022563"/>
    </source>
</evidence>
<dbReference type="InterPro" id="IPR024072">
    <property type="entry name" value="DHFR-like_dom_sf"/>
</dbReference>
<comment type="similarity">
    <text evidence="2 9">Belongs to the dihydrofolate reductase family.</text>
</comment>
<evidence type="ECO:0000256" key="9">
    <source>
        <dbReference type="RuleBase" id="RU004474"/>
    </source>
</evidence>
<dbReference type="UniPathway" id="UPA00077">
    <property type="reaction ID" value="UER00158"/>
</dbReference>
<feature type="domain" description="DHFR" evidence="10">
    <location>
        <begin position="3"/>
        <end position="184"/>
    </location>
</feature>
<evidence type="ECO:0000256" key="2">
    <source>
        <dbReference type="ARBA" id="ARBA00009539"/>
    </source>
</evidence>
<dbReference type="AlphaFoldDB" id="Q8MTJ0"/>
<evidence type="ECO:0000256" key="8">
    <source>
        <dbReference type="ARBA" id="ARBA00048873"/>
    </source>
</evidence>
<dbReference type="InterPro" id="IPR012259">
    <property type="entry name" value="DHFR"/>
</dbReference>
<dbReference type="GO" id="GO:0006730">
    <property type="term" value="P:one-carbon metabolic process"/>
    <property type="evidence" value="ECO:0007669"/>
    <property type="project" value="UniProtKB-KW"/>
</dbReference>
<dbReference type="FunFam" id="3.40.430.10:FF:000002">
    <property type="entry name" value="Dihydrofolate reductase"/>
    <property type="match status" value="1"/>
</dbReference>
<comment type="pathway">
    <text evidence="1">Cofactor biosynthesis; tetrahydrofolate biosynthesis; 5,6,7,8-tetrahydrofolate from 7,8-dihydrofolate: step 1/1.</text>
</comment>
<evidence type="ECO:0000259" key="10">
    <source>
        <dbReference type="PROSITE" id="PS51330"/>
    </source>
</evidence>
<dbReference type="GO" id="GO:0046452">
    <property type="term" value="P:dihydrofolate metabolic process"/>
    <property type="evidence" value="ECO:0007669"/>
    <property type="project" value="TreeGrafter"/>
</dbReference>
<evidence type="ECO:0000256" key="7">
    <source>
        <dbReference type="ARBA" id="ARBA00025067"/>
    </source>
</evidence>
<accession>Q8MTJ0</accession>
<evidence type="ECO:0000256" key="6">
    <source>
        <dbReference type="ARBA" id="ARBA00023002"/>
    </source>
</evidence>
<evidence type="ECO:0000256" key="1">
    <source>
        <dbReference type="ARBA" id="ARBA00004903"/>
    </source>
</evidence>
<dbReference type="InterPro" id="IPR001796">
    <property type="entry name" value="DHFR_dom"/>
</dbReference>
<dbReference type="EC" id="1.5.1.3" evidence="3"/>
<dbReference type="PROSITE" id="PS51330">
    <property type="entry name" value="DHFR_2"/>
    <property type="match status" value="1"/>
</dbReference>
<dbReference type="PANTHER" id="PTHR48069:SF3">
    <property type="entry name" value="DIHYDROFOLATE REDUCTASE"/>
    <property type="match status" value="1"/>
</dbReference>
<reference evidence="11" key="1">
    <citation type="journal article" date="2003" name="Insect Mol. Biol.">
        <title>Molecular cloning and expression of the dihydrofolate reductase (DHFR) gene from adult buffalo fly (Haematobia irritans exigua): effects of antifolates.</title>
        <authorList>
            <person name="Elvin C.M."/>
            <person name="Liyou N.E."/>
            <person name="Pearson R."/>
            <person name="Kemp D.H."/>
            <person name="Dixon N.E."/>
        </authorList>
    </citation>
    <scope>NUCLEOTIDE SEQUENCE</scope>
</reference>
<dbReference type="InterPro" id="IPR017925">
    <property type="entry name" value="DHFR_CS"/>
</dbReference>
<dbReference type="GO" id="GO:0046655">
    <property type="term" value="P:folic acid metabolic process"/>
    <property type="evidence" value="ECO:0007669"/>
    <property type="project" value="TreeGrafter"/>
</dbReference>
<sequence>MLKFSLIVAVCENFGIGIKGDLPWLLKSELKYFSTTTKRVHDPSKRNVVIMGRKTYFGVPESKRPLQQRLNIVLSTTLKQSDLPKDVLLYPNLESAMSFLENEKDINQQIETVWIVGGSGVYKEAMASPRCHRLYLTKIYAKFDCDTFFPDIPADFKEVDLDPETPKGIQEENNITYEYKILEKQDHK</sequence>
<organism evidence="11">
    <name type="scientific">Haematobia irritans exigua</name>
    <name type="common">Buffalo fly</name>
    <dbReference type="NCBI Taxonomy" id="34678"/>
    <lineage>
        <taxon>Eukaryota</taxon>
        <taxon>Metazoa</taxon>
        <taxon>Ecdysozoa</taxon>
        <taxon>Arthropoda</taxon>
        <taxon>Hexapoda</taxon>
        <taxon>Insecta</taxon>
        <taxon>Pterygota</taxon>
        <taxon>Neoptera</taxon>
        <taxon>Endopterygota</taxon>
        <taxon>Diptera</taxon>
        <taxon>Brachycera</taxon>
        <taxon>Muscomorpha</taxon>
        <taxon>Muscoidea</taxon>
        <taxon>Muscidae</taxon>
        <taxon>Haematobia</taxon>
    </lineage>
</organism>
<dbReference type="PROSITE" id="PS00075">
    <property type="entry name" value="DHFR_1"/>
    <property type="match status" value="1"/>
</dbReference>
<dbReference type="PRINTS" id="PR00070">
    <property type="entry name" value="DHFR"/>
</dbReference>
<evidence type="ECO:0000313" key="11">
    <source>
        <dbReference type="EMBL" id="AAM44405.1"/>
    </source>
</evidence>
<keyword evidence="4" id="KW-0554">One-carbon metabolism</keyword>
<dbReference type="Gene3D" id="3.40.430.10">
    <property type="entry name" value="Dihydrofolate Reductase, subunit A"/>
    <property type="match status" value="1"/>
</dbReference>
<dbReference type="GO" id="GO:0050661">
    <property type="term" value="F:NADP binding"/>
    <property type="evidence" value="ECO:0007669"/>
    <property type="project" value="InterPro"/>
</dbReference>
<evidence type="ECO:0000256" key="5">
    <source>
        <dbReference type="ARBA" id="ARBA00022857"/>
    </source>
</evidence>
<dbReference type="GO" id="GO:0046654">
    <property type="term" value="P:tetrahydrofolate biosynthetic process"/>
    <property type="evidence" value="ECO:0007669"/>
    <property type="project" value="UniProtKB-UniPathway"/>
</dbReference>
<keyword evidence="6" id="KW-0560">Oxidoreductase</keyword>
<gene>
    <name evidence="11" type="primary">dhfr</name>
</gene>
<dbReference type="GO" id="GO:0004146">
    <property type="term" value="F:dihydrofolate reductase activity"/>
    <property type="evidence" value="ECO:0007669"/>
    <property type="project" value="UniProtKB-EC"/>
</dbReference>
<comment type="function">
    <text evidence="7">Key enzyme in folate metabolism. Catalyzes an essential reaction for de novo glycine and purine synthesis, and for DNA precursor synthesis.</text>
</comment>
<dbReference type="SUPFAM" id="SSF53597">
    <property type="entry name" value="Dihydrofolate reductase-like"/>
    <property type="match status" value="1"/>
</dbReference>
<name>Q8MTJ0_HAEIX</name>
<protein>
    <recommendedName>
        <fullName evidence="3">dihydrofolate reductase</fullName>
        <ecNumber evidence="3">1.5.1.3</ecNumber>
    </recommendedName>
</protein>
<keyword evidence="5" id="KW-0521">NADP</keyword>
<dbReference type="Pfam" id="PF00186">
    <property type="entry name" value="DHFR_1"/>
    <property type="match status" value="1"/>
</dbReference>
<comment type="catalytic activity">
    <reaction evidence="8">
        <text>(6S)-5,6,7,8-tetrahydrofolate + NADP(+) = 7,8-dihydrofolate + NADPH + H(+)</text>
        <dbReference type="Rhea" id="RHEA:15009"/>
        <dbReference type="ChEBI" id="CHEBI:15378"/>
        <dbReference type="ChEBI" id="CHEBI:57451"/>
        <dbReference type="ChEBI" id="CHEBI:57453"/>
        <dbReference type="ChEBI" id="CHEBI:57783"/>
        <dbReference type="ChEBI" id="CHEBI:58349"/>
        <dbReference type="EC" id="1.5.1.3"/>
    </reaction>
</comment>
<proteinExistence type="evidence at transcript level"/>
<dbReference type="GO" id="GO:0005739">
    <property type="term" value="C:mitochondrion"/>
    <property type="evidence" value="ECO:0007669"/>
    <property type="project" value="TreeGrafter"/>
</dbReference>
<evidence type="ECO:0000256" key="3">
    <source>
        <dbReference type="ARBA" id="ARBA00012856"/>
    </source>
</evidence>
<dbReference type="EMBL" id="AY099474">
    <property type="protein sequence ID" value="AAM44405.1"/>
    <property type="molecule type" value="mRNA"/>
</dbReference>
<dbReference type="PANTHER" id="PTHR48069">
    <property type="entry name" value="DIHYDROFOLATE REDUCTASE"/>
    <property type="match status" value="1"/>
</dbReference>